<gene>
    <name evidence="1" type="ORF">RIF25_14730</name>
</gene>
<dbReference type="AlphaFoldDB" id="A0AAE4FTN6"/>
<organism evidence="1 2">
    <name type="scientific">Pseudocalidococcus azoricus BACA0444</name>
    <dbReference type="NCBI Taxonomy" id="2918990"/>
    <lineage>
        <taxon>Bacteria</taxon>
        <taxon>Bacillati</taxon>
        <taxon>Cyanobacteriota</taxon>
        <taxon>Cyanophyceae</taxon>
        <taxon>Acaryochloridales</taxon>
        <taxon>Thermosynechococcaceae</taxon>
        <taxon>Pseudocalidococcus</taxon>
        <taxon>Pseudocalidococcus azoricus</taxon>
    </lineage>
</organism>
<dbReference type="EMBL" id="JAVMIP010000021">
    <property type="protein sequence ID" value="MDS3862055.1"/>
    <property type="molecule type" value="Genomic_DNA"/>
</dbReference>
<evidence type="ECO:0000313" key="2">
    <source>
        <dbReference type="Proteomes" id="UP001268256"/>
    </source>
</evidence>
<sequence>MASLRLTGGDSYQLLLLVVDHPLPGQYAKIKQGIISHDGFI</sequence>
<dbReference type="RefSeq" id="WP_322879272.1">
    <property type="nucleotide sequence ID" value="NZ_JAVMIP010000021.1"/>
</dbReference>
<name>A0AAE4FTN6_9CYAN</name>
<dbReference type="Proteomes" id="UP001268256">
    <property type="component" value="Unassembled WGS sequence"/>
</dbReference>
<protein>
    <submittedName>
        <fullName evidence="1">Uncharacterized protein</fullName>
    </submittedName>
</protein>
<comment type="caution">
    <text evidence="1">The sequence shown here is derived from an EMBL/GenBank/DDBJ whole genome shotgun (WGS) entry which is preliminary data.</text>
</comment>
<reference evidence="2" key="1">
    <citation type="submission" date="2023-07" db="EMBL/GenBank/DDBJ databases">
        <authorList>
            <person name="Luz R."/>
            <person name="Cordeiro R."/>
            <person name="Fonseca A."/>
            <person name="Goncalves V."/>
        </authorList>
    </citation>
    <scope>NUCLEOTIDE SEQUENCE [LARGE SCALE GENOMIC DNA]</scope>
    <source>
        <strain evidence="2">BACA0444</strain>
    </source>
</reference>
<keyword evidence="2" id="KW-1185">Reference proteome</keyword>
<accession>A0AAE4FTN6</accession>
<proteinExistence type="predicted"/>
<evidence type="ECO:0000313" key="1">
    <source>
        <dbReference type="EMBL" id="MDS3862055.1"/>
    </source>
</evidence>